<feature type="domain" description="PH" evidence="8">
    <location>
        <begin position="492"/>
        <end position="602"/>
    </location>
</feature>
<dbReference type="EMBL" id="JAHKSW010000022">
    <property type="protein sequence ID" value="KAG7318680.1"/>
    <property type="molecule type" value="Genomic_DNA"/>
</dbReference>
<dbReference type="SUPFAM" id="SSF109805">
    <property type="entry name" value="Phenylalanine zipper"/>
    <property type="match status" value="1"/>
</dbReference>
<evidence type="ECO:0000256" key="3">
    <source>
        <dbReference type="ARBA" id="ARBA00022999"/>
    </source>
</evidence>
<dbReference type="InterPro" id="IPR000980">
    <property type="entry name" value="SH2"/>
</dbReference>
<dbReference type="AlphaFoldDB" id="A0A9D3SCL1"/>
<dbReference type="Pfam" id="PF08916">
    <property type="entry name" value="Phe_ZIP"/>
    <property type="match status" value="1"/>
</dbReference>
<evidence type="ECO:0000259" key="8">
    <source>
        <dbReference type="PROSITE" id="PS50003"/>
    </source>
</evidence>
<dbReference type="GO" id="GO:0005068">
    <property type="term" value="F:transmembrane receptor protein tyrosine kinase adaptor activity"/>
    <property type="evidence" value="ECO:0007669"/>
    <property type="project" value="TreeGrafter"/>
</dbReference>
<dbReference type="OrthoDB" id="10047184at2759"/>
<dbReference type="FunFam" id="3.30.505.10:FF:000008">
    <property type="entry name" value="SH2B adapter protein 1 isoform 2"/>
    <property type="match status" value="1"/>
</dbReference>
<dbReference type="GO" id="GO:0035556">
    <property type="term" value="P:intracellular signal transduction"/>
    <property type="evidence" value="ECO:0007669"/>
    <property type="project" value="TreeGrafter"/>
</dbReference>
<gene>
    <name evidence="9" type="ORF">KOW79_018435</name>
</gene>
<dbReference type="InterPro" id="IPR001849">
    <property type="entry name" value="PH_domain"/>
</dbReference>
<dbReference type="SUPFAM" id="SSF55550">
    <property type="entry name" value="SH2 domain"/>
    <property type="match status" value="1"/>
</dbReference>
<feature type="region of interest" description="Disordered" evidence="6">
    <location>
        <begin position="802"/>
        <end position="825"/>
    </location>
</feature>
<dbReference type="SMART" id="SM00252">
    <property type="entry name" value="SH2"/>
    <property type="match status" value="1"/>
</dbReference>
<name>A0A9D3SCL1_9TELE</name>
<keyword evidence="2" id="KW-0597">Phosphoprotein</keyword>
<evidence type="ECO:0008006" key="11">
    <source>
        <dbReference type="Google" id="ProtNLM"/>
    </source>
</evidence>
<keyword evidence="10" id="KW-1185">Reference proteome</keyword>
<dbReference type="Gene3D" id="6.10.140.110">
    <property type="match status" value="1"/>
</dbReference>
<dbReference type="Pfam" id="PF00017">
    <property type="entry name" value="SH2"/>
    <property type="match status" value="1"/>
</dbReference>
<accession>A0A9D3SCL1</accession>
<evidence type="ECO:0000256" key="5">
    <source>
        <dbReference type="SAM" id="Coils"/>
    </source>
</evidence>
<dbReference type="PANTHER" id="PTHR10872:SF1">
    <property type="entry name" value="SH2B ADAPTER PROTEIN 3"/>
    <property type="match status" value="1"/>
</dbReference>
<dbReference type="Pfam" id="PF00169">
    <property type="entry name" value="PH"/>
    <property type="match status" value="2"/>
</dbReference>
<evidence type="ECO:0000256" key="1">
    <source>
        <dbReference type="ARBA" id="ARBA00010220"/>
    </source>
</evidence>
<protein>
    <recommendedName>
        <fullName evidence="11">SH2B adapter protein 3</fullName>
    </recommendedName>
</protein>
<dbReference type="PROSITE" id="PS50001">
    <property type="entry name" value="SH2"/>
    <property type="match status" value="1"/>
</dbReference>
<dbReference type="InterPro" id="IPR035059">
    <property type="entry name" value="SH2B3_SH2"/>
</dbReference>
<dbReference type="CDD" id="cd01231">
    <property type="entry name" value="PH_SH2B_family"/>
    <property type="match status" value="1"/>
</dbReference>
<dbReference type="Proteomes" id="UP000824219">
    <property type="component" value="Linkage Group LG22"/>
</dbReference>
<comment type="caution">
    <text evidence="9">The sequence shown here is derived from an EMBL/GenBank/DDBJ whole genome shotgun (WGS) entry which is preliminary data.</text>
</comment>
<evidence type="ECO:0000313" key="10">
    <source>
        <dbReference type="Proteomes" id="UP000824219"/>
    </source>
</evidence>
<dbReference type="InterPro" id="IPR036290">
    <property type="entry name" value="Phe_ZIP_sf"/>
</dbReference>
<dbReference type="InterPro" id="IPR036860">
    <property type="entry name" value="SH2_dom_sf"/>
</dbReference>
<reference evidence="9 10" key="1">
    <citation type="submission" date="2021-06" db="EMBL/GenBank/DDBJ databases">
        <title>Chromosome-level genome assembly of the red-tail catfish (Hemibagrus wyckioides).</title>
        <authorList>
            <person name="Shao F."/>
        </authorList>
    </citation>
    <scope>NUCLEOTIDE SEQUENCE [LARGE SCALE GENOMIC DNA]</scope>
    <source>
        <strain evidence="9">EC202008001</strain>
        <tissue evidence="9">Blood</tissue>
    </source>
</reference>
<evidence type="ECO:0000256" key="4">
    <source>
        <dbReference type="PROSITE-ProRule" id="PRU00191"/>
    </source>
</evidence>
<dbReference type="CDD" id="cd10412">
    <property type="entry name" value="SH2_SH2B3"/>
    <property type="match status" value="1"/>
</dbReference>
<feature type="coiled-coil region" evidence="5">
    <location>
        <begin position="112"/>
        <end position="139"/>
    </location>
</feature>
<dbReference type="SUPFAM" id="SSF50729">
    <property type="entry name" value="PH domain-like"/>
    <property type="match status" value="2"/>
</dbReference>
<dbReference type="Gene3D" id="2.30.29.30">
    <property type="entry name" value="Pleckstrin-homology domain (PH domain)/Phosphotyrosine-binding domain (PTB)"/>
    <property type="match status" value="2"/>
</dbReference>
<dbReference type="CDD" id="cd13288">
    <property type="entry name" value="PH_Ses"/>
    <property type="match status" value="1"/>
</dbReference>
<dbReference type="Gene3D" id="3.30.505.10">
    <property type="entry name" value="SH2 domain"/>
    <property type="match status" value="1"/>
</dbReference>
<feature type="region of interest" description="Disordered" evidence="6">
    <location>
        <begin position="442"/>
        <end position="473"/>
    </location>
</feature>
<keyword evidence="3 4" id="KW-0727">SH2 domain</keyword>
<keyword evidence="5" id="KW-0175">Coiled coil</keyword>
<evidence type="ECO:0000256" key="2">
    <source>
        <dbReference type="ARBA" id="ARBA00022553"/>
    </source>
</evidence>
<dbReference type="InterPro" id="IPR015012">
    <property type="entry name" value="Phe_ZIP"/>
</dbReference>
<evidence type="ECO:0000256" key="6">
    <source>
        <dbReference type="SAM" id="MobiDB-lite"/>
    </source>
</evidence>
<dbReference type="SMART" id="SM00233">
    <property type="entry name" value="PH"/>
    <property type="match status" value="2"/>
</dbReference>
<feature type="domain" description="PH" evidence="8">
    <location>
        <begin position="17"/>
        <end position="112"/>
    </location>
</feature>
<evidence type="ECO:0000259" key="7">
    <source>
        <dbReference type="PROSITE" id="PS50001"/>
    </source>
</evidence>
<dbReference type="PRINTS" id="PR00401">
    <property type="entry name" value="SH2DOMAIN"/>
</dbReference>
<evidence type="ECO:0000313" key="9">
    <source>
        <dbReference type="EMBL" id="KAG7318680.1"/>
    </source>
</evidence>
<feature type="domain" description="SH2" evidence="7">
    <location>
        <begin position="658"/>
        <end position="761"/>
    </location>
</feature>
<dbReference type="PANTHER" id="PTHR10872">
    <property type="entry name" value="SH2B ADAPTER PROTEIN"/>
    <property type="match status" value="1"/>
</dbReference>
<organism evidence="9 10">
    <name type="scientific">Hemibagrus wyckioides</name>
    <dbReference type="NCBI Taxonomy" id="337641"/>
    <lineage>
        <taxon>Eukaryota</taxon>
        <taxon>Metazoa</taxon>
        <taxon>Chordata</taxon>
        <taxon>Craniata</taxon>
        <taxon>Vertebrata</taxon>
        <taxon>Euteleostomi</taxon>
        <taxon>Actinopterygii</taxon>
        <taxon>Neopterygii</taxon>
        <taxon>Teleostei</taxon>
        <taxon>Ostariophysi</taxon>
        <taxon>Siluriformes</taxon>
        <taxon>Bagridae</taxon>
        <taxon>Hemibagrus</taxon>
    </lineage>
</organism>
<comment type="similarity">
    <text evidence="1">Belongs to the SH2B adapter family.</text>
</comment>
<sequence>MKLNERSVVHYATCGVPPDKSGFLMKKSERSGVFQRRWCVLKANLLFLFEERGRREPLGLVVLEGCTVELCESERVDYAFAVRFGQSHTHTLAADTQAEMEDWAKALARASFQYLRLVVRELEKQLEEAQKRSEDGAAGGGGDIVALCPDPARRENGISWNEPEDLRIPGRENSVPVSWNKPTVANGVAWEGECGARGRPPPVPPRRKSPSEMGVACGEVGVSPGTTCFSKLHDWYGKEVAQIRREWLQTAHVHDERESRAHRGRQCFSAVLVTAMNGNTIEEPPSSIAPPCGWREFCELHASATARELAQHYRRFARTRPPHDVVSPEKFGRHFSLIFQHHFRREVAKEEAPPPPVTGRTCTFSEVLDYRDAGRPVGGASFVFLQPKLEREQPLQNFTTHRHTQGVELAENYAPSPPAPLPSPVNVISKFGRSVCQFFKKRPSRDDSVQDSSGDESERRGGASRAGGHSPVTALPSGFLSLLTKRKKGKGGVCKEGQLNYLEVNDAISDTTPSWMRCRLLLRRNNDTFQLELYNPPKGSKPKLKACCSDIQEIRRCTQLELPDNINTFVLKVNNSPSSFIFEADDEQQLSSWTSELRSCISTRADIVDAELLCFPVADPVAAVRRGSTESGSPGSPGFTLPEQVYHKTDHFLSSYPWFHGPISRVRAAYLVQHAGVRGHGNFLVRQSETRRGDYVLTFNYQGRAKHLRLSLTEWGQCRVQHLRFSSVVDMLSHFRVCPIPLECGAACDVLLANYVLATPTSAASCSSVASPVLVPFSRCSSEPSLAHWGLEASAPIAPPLGASSGPALPPHSALGPTSDPTHIRRSESVGRRTLLRHPNPLPPLLHTRDSEYELEPLDRGRKRAIDNQYMFF</sequence>
<proteinExistence type="inferred from homology"/>
<dbReference type="InterPro" id="IPR011993">
    <property type="entry name" value="PH-like_dom_sf"/>
</dbReference>
<dbReference type="PROSITE" id="PS50003">
    <property type="entry name" value="PH_DOMAIN"/>
    <property type="match status" value="2"/>
</dbReference>
<dbReference type="InterPro" id="IPR030523">
    <property type="entry name" value="SH2B"/>
</dbReference>
<dbReference type="GO" id="GO:0005886">
    <property type="term" value="C:plasma membrane"/>
    <property type="evidence" value="ECO:0007669"/>
    <property type="project" value="TreeGrafter"/>
</dbReference>